<reference evidence="1" key="1">
    <citation type="submission" date="2022-10" db="EMBL/GenBank/DDBJ databases">
        <authorList>
            <person name="Byrne P K."/>
        </authorList>
    </citation>
    <scope>NUCLEOTIDE SEQUENCE</scope>
    <source>
        <strain evidence="1">IFO1802</strain>
    </source>
</reference>
<dbReference type="InterPro" id="IPR029006">
    <property type="entry name" value="ADF-H/Gelsolin-like_dom_sf"/>
</dbReference>
<evidence type="ECO:0000313" key="1">
    <source>
        <dbReference type="EMBL" id="CAI4062324.1"/>
    </source>
</evidence>
<dbReference type="GO" id="GO:0005884">
    <property type="term" value="C:actin filament"/>
    <property type="evidence" value="ECO:0007669"/>
    <property type="project" value="TreeGrafter"/>
</dbReference>
<dbReference type="PROSITE" id="PS51263">
    <property type="entry name" value="ADF_H"/>
    <property type="match status" value="1"/>
</dbReference>
<dbReference type="Proteomes" id="UP001162087">
    <property type="component" value="Chromosome 7"/>
</dbReference>
<keyword evidence="2" id="KW-1185">Reference proteome</keyword>
<dbReference type="EMBL" id="OX365902">
    <property type="protein sequence ID" value="CAI4062324.1"/>
    <property type="molecule type" value="Genomic_DNA"/>
</dbReference>
<dbReference type="GO" id="GO:0051015">
    <property type="term" value="F:actin filament binding"/>
    <property type="evidence" value="ECO:0007669"/>
    <property type="project" value="TreeGrafter"/>
</dbReference>
<evidence type="ECO:0000313" key="2">
    <source>
        <dbReference type="Proteomes" id="UP001162087"/>
    </source>
</evidence>
<dbReference type="InterPro" id="IPR028458">
    <property type="entry name" value="Twinfilin"/>
</dbReference>
<organism evidence="1 2">
    <name type="scientific">Saccharomyces kudriavzevii (strain ATCC MYA-4449 / AS 2.2408 / CBS 8840 / NBRC 1802 / NCYC 2889)</name>
    <name type="common">Yeast</name>
    <dbReference type="NCBI Taxonomy" id="226230"/>
    <lineage>
        <taxon>Eukaryota</taxon>
        <taxon>Fungi</taxon>
        <taxon>Dikarya</taxon>
        <taxon>Ascomycota</taxon>
        <taxon>Saccharomycotina</taxon>
        <taxon>Saccharomycetes</taxon>
        <taxon>Saccharomycetales</taxon>
        <taxon>Saccharomycetaceae</taxon>
        <taxon>Saccharomyces</taxon>
    </lineage>
</organism>
<dbReference type="GO" id="GO:0051016">
    <property type="term" value="P:barbed-end actin filament capping"/>
    <property type="evidence" value="ECO:0007669"/>
    <property type="project" value="TreeGrafter"/>
</dbReference>
<dbReference type="SMART" id="SM00102">
    <property type="entry name" value="ADF"/>
    <property type="match status" value="2"/>
</dbReference>
<name>A0AA35JHI6_SACK1</name>
<dbReference type="Pfam" id="PF00241">
    <property type="entry name" value="Cofilin_ADF"/>
    <property type="match status" value="2"/>
</dbReference>
<dbReference type="PANTHER" id="PTHR13759:SF1">
    <property type="entry name" value="TWINFILIN"/>
    <property type="match status" value="1"/>
</dbReference>
<dbReference type="CDD" id="cd11285">
    <property type="entry name" value="ADF_Twf-N_like"/>
    <property type="match status" value="1"/>
</dbReference>
<dbReference type="PANTHER" id="PTHR13759">
    <property type="entry name" value="TWINFILIN"/>
    <property type="match status" value="1"/>
</dbReference>
<dbReference type="OrthoDB" id="10006997at2759"/>
<dbReference type="CDD" id="cd11284">
    <property type="entry name" value="ADF_Twf-C_like"/>
    <property type="match status" value="1"/>
</dbReference>
<proteinExistence type="predicted"/>
<dbReference type="GO" id="GO:0030042">
    <property type="term" value="P:actin filament depolymerization"/>
    <property type="evidence" value="ECO:0007669"/>
    <property type="project" value="TreeGrafter"/>
</dbReference>
<dbReference type="InterPro" id="IPR002108">
    <property type="entry name" value="ADF-H"/>
</dbReference>
<sequence length="332" mass="36854">MSTQSGIAADQALLDSLNENLSAAGTVIVIAKISPDSTSVHQLKVTHDLDQLIQLASQDKEPLYIFYKSQGAAKYFFVSFIPDGSPVRSRMLYASTKNTLARQVGSNSLSTEQPLITDAQDLADLKDFCSDRPVAQNKPLTQDEKMQIEINKQQALLRKNNSIKLVSQDSASPSTLTFRVSSEKPVKDIFSNDGKNLIIFQIDPLDETIQIVQLETCPSVDALRIDLPGPSYAIFKHLDSNFFIYSCPSGSKVKDRMIYASNKNGFINYLKNDQKITFRKIVEIGDFVELDKSSLSATNEEDGPDHGSALDQQNNGSLRFNKPKGPLRKRRT</sequence>
<dbReference type="GO" id="GO:0003785">
    <property type="term" value="F:actin monomer binding"/>
    <property type="evidence" value="ECO:0007669"/>
    <property type="project" value="TreeGrafter"/>
</dbReference>
<dbReference type="GO" id="GO:0005737">
    <property type="term" value="C:cytoplasm"/>
    <property type="evidence" value="ECO:0007669"/>
    <property type="project" value="TreeGrafter"/>
</dbReference>
<dbReference type="Gene3D" id="3.40.20.10">
    <property type="entry name" value="Severin"/>
    <property type="match status" value="2"/>
</dbReference>
<dbReference type="SUPFAM" id="SSF55753">
    <property type="entry name" value="Actin depolymerizing proteins"/>
    <property type="match status" value="2"/>
</dbReference>
<protein>
    <submittedName>
        <fullName evidence="1">Uncharacterized protein</fullName>
    </submittedName>
</protein>
<gene>
    <name evidence="1" type="primary">SKDI07G3300</name>
    <name evidence="1" type="ORF">SKDI_07G3300</name>
</gene>
<accession>A0AA35JHI6</accession>